<protein>
    <submittedName>
        <fullName evidence="2">Alpha/beta hydrolase</fullName>
    </submittedName>
</protein>
<evidence type="ECO:0000313" key="2">
    <source>
        <dbReference type="EMBL" id="OAN15323.1"/>
    </source>
</evidence>
<feature type="domain" description="AB hydrolase-1" evidence="1">
    <location>
        <begin position="21"/>
        <end position="260"/>
    </location>
</feature>
<comment type="caution">
    <text evidence="2">The sequence shown here is derived from an EMBL/GenBank/DDBJ whole genome shotgun (WGS) entry which is preliminary data.</text>
</comment>
<dbReference type="InterPro" id="IPR000073">
    <property type="entry name" value="AB_hydrolase_1"/>
</dbReference>
<gene>
    <name evidence="2" type="ORF">A3783_05125</name>
</gene>
<dbReference type="Proteomes" id="UP000078447">
    <property type="component" value="Unassembled WGS sequence"/>
</dbReference>
<keyword evidence="2" id="KW-0378">Hydrolase</keyword>
<evidence type="ECO:0000259" key="1">
    <source>
        <dbReference type="Pfam" id="PF00561"/>
    </source>
</evidence>
<reference evidence="2 3" key="1">
    <citation type="submission" date="2016-03" db="EMBL/GenBank/DDBJ databases">
        <authorList>
            <person name="Cho S.-Y."/>
            <person name="Lim S."/>
            <person name="Kim H."/>
            <person name="Soh E.H."/>
            <person name="Moon J.S."/>
        </authorList>
    </citation>
    <scope>NUCLEOTIDE SEQUENCE [LARGE SCALE GENOMIC DNA]</scope>
    <source>
        <strain evidence="2 3">KCTC 3810</strain>
    </source>
</reference>
<dbReference type="InterPro" id="IPR050266">
    <property type="entry name" value="AB_hydrolase_sf"/>
</dbReference>
<dbReference type="GO" id="GO:0016787">
    <property type="term" value="F:hydrolase activity"/>
    <property type="evidence" value="ECO:0007669"/>
    <property type="project" value="UniProtKB-KW"/>
</dbReference>
<dbReference type="PANTHER" id="PTHR43798">
    <property type="entry name" value="MONOACYLGLYCEROL LIPASE"/>
    <property type="match status" value="1"/>
</dbReference>
<organism evidence="2 3">
    <name type="scientific">Exiguobacterium undae</name>
    <dbReference type="NCBI Taxonomy" id="169177"/>
    <lineage>
        <taxon>Bacteria</taxon>
        <taxon>Bacillati</taxon>
        <taxon>Bacillota</taxon>
        <taxon>Bacilli</taxon>
        <taxon>Bacillales</taxon>
        <taxon>Bacillales Family XII. Incertae Sedis</taxon>
        <taxon>Exiguobacterium</taxon>
    </lineage>
</organism>
<name>A0ABX2VAR3_9BACL</name>
<accession>A0ABX2VAR3</accession>
<dbReference type="Pfam" id="PF00561">
    <property type="entry name" value="Abhydrolase_1"/>
    <property type="match status" value="1"/>
</dbReference>
<sequence length="286" mass="32374">MQHIADWNDQQFDYRDSGTGPVVLLIHGTQSDYREVYHVERLIEAGYRVIVPSRPGYGKTPLQLAASPAELAAFYQGWMASRHITQYTVYGISAGGPTALALASNNPAVRSLVLACAMTHQISLPYQAWLIQPLLQRPLQLIQQLLWHYVKDKLIKFPQEASVRMVEMTSLLQREDIRLQLNGADEELLYQVGLQNGPGRGVLFDLTQQIERQTLRDITCPVLIVHSKADRAVPFEHALYARRAIPHAQFIESKSPGHLIWIGPSARHDERMIERFIGLNHLKADT</sequence>
<proteinExistence type="predicted"/>
<dbReference type="SUPFAM" id="SSF53474">
    <property type="entry name" value="alpha/beta-Hydrolases"/>
    <property type="match status" value="1"/>
</dbReference>
<keyword evidence="3" id="KW-1185">Reference proteome</keyword>
<dbReference type="EMBL" id="LVVL01000001">
    <property type="protein sequence ID" value="OAN15323.1"/>
    <property type="molecule type" value="Genomic_DNA"/>
</dbReference>
<dbReference type="PRINTS" id="PR00111">
    <property type="entry name" value="ABHYDROLASE"/>
</dbReference>
<evidence type="ECO:0000313" key="3">
    <source>
        <dbReference type="Proteomes" id="UP000078447"/>
    </source>
</evidence>
<dbReference type="RefSeq" id="WP_028106180.1">
    <property type="nucleotide sequence ID" value="NZ_LVVL01000001.1"/>
</dbReference>
<dbReference type="Gene3D" id="3.40.50.1820">
    <property type="entry name" value="alpha/beta hydrolase"/>
    <property type="match status" value="1"/>
</dbReference>
<dbReference type="InterPro" id="IPR029058">
    <property type="entry name" value="AB_hydrolase_fold"/>
</dbReference>